<evidence type="ECO:0000259" key="3">
    <source>
        <dbReference type="SMART" id="SM00903"/>
    </source>
</evidence>
<dbReference type="OrthoDB" id="9789254at2"/>
<dbReference type="SUPFAM" id="SSF50475">
    <property type="entry name" value="FMN-binding split barrel"/>
    <property type="match status" value="1"/>
</dbReference>
<accession>A0A399J0F7</accession>
<dbReference type="InterPro" id="IPR012349">
    <property type="entry name" value="Split_barrel_FMN-bd"/>
</dbReference>
<dbReference type="InterPro" id="IPR002563">
    <property type="entry name" value="Flavin_Rdtase-like_dom"/>
</dbReference>
<dbReference type="InterPro" id="IPR050268">
    <property type="entry name" value="NADH-dep_flavin_reductase"/>
</dbReference>
<evidence type="ECO:0000256" key="1">
    <source>
        <dbReference type="ARBA" id="ARBA00008898"/>
    </source>
</evidence>
<dbReference type="GO" id="GO:0042602">
    <property type="term" value="F:riboflavin reductase (NADPH) activity"/>
    <property type="evidence" value="ECO:0007669"/>
    <property type="project" value="TreeGrafter"/>
</dbReference>
<comment type="caution">
    <text evidence="4">The sequence shown here is derived from an EMBL/GenBank/DDBJ whole genome shotgun (WGS) entry which is preliminary data.</text>
</comment>
<dbReference type="RefSeq" id="WP_119398813.1">
    <property type="nucleotide sequence ID" value="NZ_QWJJ01000007.1"/>
</dbReference>
<organism evidence="4 5">
    <name type="scientific">Pseudooceanicola sediminis</name>
    <dbReference type="NCBI Taxonomy" id="2211117"/>
    <lineage>
        <taxon>Bacteria</taxon>
        <taxon>Pseudomonadati</taxon>
        <taxon>Pseudomonadota</taxon>
        <taxon>Alphaproteobacteria</taxon>
        <taxon>Rhodobacterales</taxon>
        <taxon>Paracoccaceae</taxon>
        <taxon>Pseudooceanicola</taxon>
    </lineage>
</organism>
<name>A0A399J0F7_9RHOB</name>
<sequence>MRIVLKPGLAPRLEGASDFRSFSIALDPRLQGDLRTAAAPVGHAEGDHVWVRPDAVRALCATAGDGAWSEGFAAMVSFAKAHGWVDPSGCIRAHVELLDEPAPVSVDAFRQAMRRFASGVCIVAAGEGDQRIGMTVSAFSSVSAEPPLVLVCLNRSAGSHDSLVNASSYAINILGAEQEEEAMLFAGQRGLHGADRFGLGWQQSDSGAPVLTSAHHTLVCQSEAQHPAGSHTVLIGRVIDIIPGRGTAALVNYDGAMGVTSHAA</sequence>
<reference evidence="4 5" key="1">
    <citation type="submission" date="2018-08" db="EMBL/GenBank/DDBJ databases">
        <title>Pseudooceanicola sediminis CY03 in the family Rhodobacteracea.</title>
        <authorList>
            <person name="Zhang Y.-J."/>
        </authorList>
    </citation>
    <scope>NUCLEOTIDE SEQUENCE [LARGE SCALE GENOMIC DNA]</scope>
    <source>
        <strain evidence="4 5">CY03</strain>
    </source>
</reference>
<dbReference type="GO" id="GO:0010181">
    <property type="term" value="F:FMN binding"/>
    <property type="evidence" value="ECO:0007669"/>
    <property type="project" value="InterPro"/>
</dbReference>
<dbReference type="Pfam" id="PF01613">
    <property type="entry name" value="Flavin_Reduct"/>
    <property type="match status" value="1"/>
</dbReference>
<dbReference type="Gene3D" id="2.30.110.10">
    <property type="entry name" value="Electron Transport, Fmn-binding Protein, Chain A"/>
    <property type="match status" value="1"/>
</dbReference>
<evidence type="ECO:0000313" key="5">
    <source>
        <dbReference type="Proteomes" id="UP000265848"/>
    </source>
</evidence>
<dbReference type="AlphaFoldDB" id="A0A399J0F7"/>
<dbReference type="PANTHER" id="PTHR30466">
    <property type="entry name" value="FLAVIN REDUCTASE"/>
    <property type="match status" value="1"/>
</dbReference>
<dbReference type="PANTHER" id="PTHR30466:SF11">
    <property type="entry name" value="FLAVIN-DEPENDENT MONOOXYGENASE, REDUCTASE SUBUNIT HSAB"/>
    <property type="match status" value="1"/>
</dbReference>
<dbReference type="SMART" id="SM00903">
    <property type="entry name" value="Flavin_Reduct"/>
    <property type="match status" value="1"/>
</dbReference>
<dbReference type="EMBL" id="QWJJ01000007">
    <property type="protein sequence ID" value="RII38903.1"/>
    <property type="molecule type" value="Genomic_DNA"/>
</dbReference>
<dbReference type="Proteomes" id="UP000265848">
    <property type="component" value="Unassembled WGS sequence"/>
</dbReference>
<proteinExistence type="inferred from homology"/>
<comment type="similarity">
    <text evidence="1">Belongs to the non-flavoprotein flavin reductase family.</text>
</comment>
<evidence type="ECO:0000256" key="2">
    <source>
        <dbReference type="ARBA" id="ARBA00023002"/>
    </source>
</evidence>
<feature type="domain" description="Flavin reductase like" evidence="3">
    <location>
        <begin position="113"/>
        <end position="259"/>
    </location>
</feature>
<gene>
    <name evidence="4" type="ORF">DL237_09460</name>
</gene>
<evidence type="ECO:0000313" key="4">
    <source>
        <dbReference type="EMBL" id="RII38903.1"/>
    </source>
</evidence>
<protein>
    <submittedName>
        <fullName evidence="4">Flavin reductase</fullName>
    </submittedName>
</protein>
<keyword evidence="2" id="KW-0560">Oxidoreductase</keyword>
<keyword evidence="5" id="KW-1185">Reference proteome</keyword>